<organism evidence="1 2">
    <name type="scientific">Neofusicoccum parvum</name>
    <dbReference type="NCBI Taxonomy" id="310453"/>
    <lineage>
        <taxon>Eukaryota</taxon>
        <taxon>Fungi</taxon>
        <taxon>Dikarya</taxon>
        <taxon>Ascomycota</taxon>
        <taxon>Pezizomycotina</taxon>
        <taxon>Dothideomycetes</taxon>
        <taxon>Dothideomycetes incertae sedis</taxon>
        <taxon>Botryosphaeriales</taxon>
        <taxon>Botryosphaeriaceae</taxon>
        <taxon>Neofusicoccum</taxon>
    </lineage>
</organism>
<evidence type="ECO:0000313" key="1">
    <source>
        <dbReference type="EMBL" id="GME34768.1"/>
    </source>
</evidence>
<name>A0ACB5SC91_9PEZI</name>
<proteinExistence type="predicted"/>
<protein>
    <submittedName>
        <fullName evidence="1">Uncharacterized protein</fullName>
    </submittedName>
</protein>
<accession>A0ACB5SC91</accession>
<reference evidence="1" key="1">
    <citation type="submission" date="2024-09" db="EMBL/GenBank/DDBJ databases">
        <title>Draft Genome Sequences of Neofusicoccum parvum.</title>
        <authorList>
            <person name="Ashida A."/>
            <person name="Camagna M."/>
            <person name="Tanaka A."/>
            <person name="Takemoto D."/>
        </authorList>
    </citation>
    <scope>NUCLEOTIDE SEQUENCE</scope>
    <source>
        <strain evidence="1">PPO83</strain>
    </source>
</reference>
<evidence type="ECO:0000313" key="2">
    <source>
        <dbReference type="Proteomes" id="UP001165186"/>
    </source>
</evidence>
<comment type="caution">
    <text evidence="1">The sequence shown here is derived from an EMBL/GenBank/DDBJ whole genome shotgun (WGS) entry which is preliminary data.</text>
</comment>
<gene>
    <name evidence="1" type="primary">g10943</name>
    <name evidence="1" type="ORF">NpPPO83_00010943</name>
</gene>
<dbReference type="Proteomes" id="UP001165186">
    <property type="component" value="Unassembled WGS sequence"/>
</dbReference>
<keyword evidence="2" id="KW-1185">Reference proteome</keyword>
<dbReference type="EMBL" id="BSXG01000069">
    <property type="protein sequence ID" value="GME34768.1"/>
    <property type="molecule type" value="Genomic_DNA"/>
</dbReference>
<sequence>MDPQNHTNDSAAQPLLSTDGSGFVTWSPSSEFFGQDFNTAVPFSPNEFVKFCNALSPDVEWPESKQEPPPQNGRSGDSSAQAHRDAASGDGKLKRPSSGGVFMGSGQGSEPDAVMEDFTRNLSRVKEELSALREDMDDMRSWLEDITRWSESCNDMLASLGIRHGSPQPTCVEPGCTCQYEGDNGVAAQDMETEGH</sequence>